<dbReference type="OrthoDB" id="127333at2"/>
<protein>
    <recommendedName>
        <fullName evidence="3">Sulfatase</fullName>
    </recommendedName>
</protein>
<dbReference type="Pfam" id="PF07394">
    <property type="entry name" value="DUF1501"/>
    <property type="match status" value="1"/>
</dbReference>
<dbReference type="AlphaFoldDB" id="A0A518B9L5"/>
<evidence type="ECO:0000313" key="2">
    <source>
        <dbReference type="Proteomes" id="UP000317093"/>
    </source>
</evidence>
<dbReference type="RefSeq" id="WP_145261235.1">
    <property type="nucleotide sequence ID" value="NZ_CP036279.1"/>
</dbReference>
<evidence type="ECO:0008006" key="3">
    <source>
        <dbReference type="Google" id="ProtNLM"/>
    </source>
</evidence>
<evidence type="ECO:0000313" key="1">
    <source>
        <dbReference type="EMBL" id="QDU63627.1"/>
    </source>
</evidence>
<organism evidence="1 2">
    <name type="scientific">Kolteria novifilia</name>
    <dbReference type="NCBI Taxonomy" id="2527975"/>
    <lineage>
        <taxon>Bacteria</taxon>
        <taxon>Pseudomonadati</taxon>
        <taxon>Planctomycetota</taxon>
        <taxon>Planctomycetia</taxon>
        <taxon>Kolteriales</taxon>
        <taxon>Kolteriaceae</taxon>
        <taxon>Kolteria</taxon>
    </lineage>
</organism>
<dbReference type="InterPro" id="IPR010869">
    <property type="entry name" value="DUF1501"/>
</dbReference>
<gene>
    <name evidence="1" type="ORF">Pan216_45080</name>
</gene>
<sequence>MLGLFPEQQHDCEQSSRRRFVMQLGSLAGILSLDGLLRQQAAVASPAQVDASGKKRSPASDVNCILIWTRGGTSHHDSFDPKPEAKSDIRGEFGTINTAWPGVLFTDLMPRCAQSAKKFTTMRNLNPKNGSHGVADAYMLSGHKFNPTLTYPCYGSVVAKEFGYRGSLPPYVQVNDSIDRRFRGGLSGYLGLAYNPFIVPDDPNSSRFKVRDVTLDKSVSGSRLSRRRQALEAIDTLQRNLDRQPDVFQAVDEYYEKAFDIITSAQTQKAFNLNLEPSRVRDAYGRTRLGQSCLLARRLIESGSRFVTVTDGGWDTHRNNFGTLRKKLPDFDRSFSTLITDLGDRGMLENTLVVWMTDFGRTPKVNSAGGRDHWSTAAPLLMAGAGTPPGVIGETDGEGARPVGREYYTRDIAATIYAKLGIPLHTIHHTPDGRPVALCEGTPIPELMG</sequence>
<name>A0A518B9L5_9BACT</name>
<dbReference type="Gene3D" id="3.40.720.10">
    <property type="entry name" value="Alkaline Phosphatase, subunit A"/>
    <property type="match status" value="1"/>
</dbReference>
<dbReference type="InterPro" id="IPR017850">
    <property type="entry name" value="Alkaline_phosphatase_core_sf"/>
</dbReference>
<accession>A0A518B9L5</accession>
<dbReference type="KEGG" id="knv:Pan216_45080"/>
<keyword evidence="2" id="KW-1185">Reference proteome</keyword>
<dbReference type="EMBL" id="CP036279">
    <property type="protein sequence ID" value="QDU63627.1"/>
    <property type="molecule type" value="Genomic_DNA"/>
</dbReference>
<dbReference type="PANTHER" id="PTHR43737:SF1">
    <property type="entry name" value="DUF1501 DOMAIN-CONTAINING PROTEIN"/>
    <property type="match status" value="1"/>
</dbReference>
<dbReference type="Proteomes" id="UP000317093">
    <property type="component" value="Chromosome"/>
</dbReference>
<dbReference type="SUPFAM" id="SSF53649">
    <property type="entry name" value="Alkaline phosphatase-like"/>
    <property type="match status" value="1"/>
</dbReference>
<dbReference type="PANTHER" id="PTHR43737">
    <property type="entry name" value="BLL7424 PROTEIN"/>
    <property type="match status" value="1"/>
</dbReference>
<reference evidence="1 2" key="1">
    <citation type="submission" date="2019-02" db="EMBL/GenBank/DDBJ databases">
        <title>Deep-cultivation of Planctomycetes and their phenomic and genomic characterization uncovers novel biology.</title>
        <authorList>
            <person name="Wiegand S."/>
            <person name="Jogler M."/>
            <person name="Boedeker C."/>
            <person name="Pinto D."/>
            <person name="Vollmers J."/>
            <person name="Rivas-Marin E."/>
            <person name="Kohn T."/>
            <person name="Peeters S.H."/>
            <person name="Heuer A."/>
            <person name="Rast P."/>
            <person name="Oberbeckmann S."/>
            <person name="Bunk B."/>
            <person name="Jeske O."/>
            <person name="Meyerdierks A."/>
            <person name="Storesund J.E."/>
            <person name="Kallscheuer N."/>
            <person name="Luecker S."/>
            <person name="Lage O.M."/>
            <person name="Pohl T."/>
            <person name="Merkel B.J."/>
            <person name="Hornburger P."/>
            <person name="Mueller R.-W."/>
            <person name="Bruemmer F."/>
            <person name="Labrenz M."/>
            <person name="Spormann A.M."/>
            <person name="Op den Camp H."/>
            <person name="Overmann J."/>
            <person name="Amann R."/>
            <person name="Jetten M.S.M."/>
            <person name="Mascher T."/>
            <person name="Medema M.H."/>
            <person name="Devos D.P."/>
            <person name="Kaster A.-K."/>
            <person name="Ovreas L."/>
            <person name="Rohde M."/>
            <person name="Galperin M.Y."/>
            <person name="Jogler C."/>
        </authorList>
    </citation>
    <scope>NUCLEOTIDE SEQUENCE [LARGE SCALE GENOMIC DNA]</scope>
    <source>
        <strain evidence="1 2">Pan216</strain>
    </source>
</reference>
<proteinExistence type="predicted"/>